<dbReference type="EMBL" id="CP163432">
    <property type="protein sequence ID" value="XDQ08281.1"/>
    <property type="molecule type" value="Genomic_DNA"/>
</dbReference>
<feature type="region of interest" description="Disordered" evidence="1">
    <location>
        <begin position="12"/>
        <end position="33"/>
    </location>
</feature>
<accession>A0AB39MPM9</accession>
<protein>
    <recommendedName>
        <fullName evidence="4">DUF4352 domain-containing protein</fullName>
    </recommendedName>
</protein>
<feature type="transmembrane region" description="Helical" evidence="2">
    <location>
        <begin position="221"/>
        <end position="239"/>
    </location>
</feature>
<dbReference type="RefSeq" id="WP_369268739.1">
    <property type="nucleotide sequence ID" value="NZ_CP163432.1"/>
</dbReference>
<feature type="region of interest" description="Disordered" evidence="1">
    <location>
        <begin position="275"/>
        <end position="297"/>
    </location>
</feature>
<evidence type="ECO:0000256" key="1">
    <source>
        <dbReference type="SAM" id="MobiDB-lite"/>
    </source>
</evidence>
<organism evidence="3">
    <name type="scientific">Streptomyces sp. R11</name>
    <dbReference type="NCBI Taxonomy" id="3238625"/>
    <lineage>
        <taxon>Bacteria</taxon>
        <taxon>Bacillati</taxon>
        <taxon>Actinomycetota</taxon>
        <taxon>Actinomycetes</taxon>
        <taxon>Kitasatosporales</taxon>
        <taxon>Streptomycetaceae</taxon>
        <taxon>Streptomyces</taxon>
    </lineage>
</organism>
<reference evidence="3" key="1">
    <citation type="submission" date="2024-07" db="EMBL/GenBank/DDBJ databases">
        <authorList>
            <person name="Yu S.T."/>
        </authorList>
    </citation>
    <scope>NUCLEOTIDE SEQUENCE</scope>
    <source>
        <strain evidence="3">R11</strain>
    </source>
</reference>
<feature type="transmembrane region" description="Helical" evidence="2">
    <location>
        <begin position="56"/>
        <end position="77"/>
    </location>
</feature>
<keyword evidence="2" id="KW-0812">Transmembrane</keyword>
<proteinExistence type="predicted"/>
<evidence type="ECO:0000313" key="3">
    <source>
        <dbReference type="EMBL" id="XDQ08281.1"/>
    </source>
</evidence>
<keyword evidence="2" id="KW-1133">Transmembrane helix</keyword>
<evidence type="ECO:0000256" key="2">
    <source>
        <dbReference type="SAM" id="Phobius"/>
    </source>
</evidence>
<keyword evidence="2" id="KW-0472">Membrane</keyword>
<evidence type="ECO:0008006" key="4">
    <source>
        <dbReference type="Google" id="ProtNLM"/>
    </source>
</evidence>
<feature type="compositionally biased region" description="Basic and acidic residues" evidence="1">
    <location>
        <begin position="14"/>
        <end position="31"/>
    </location>
</feature>
<name>A0AB39MPM9_9ACTN</name>
<dbReference type="AlphaFoldDB" id="A0AB39MPM9"/>
<gene>
    <name evidence="3" type="ORF">AB5J55_00680</name>
</gene>
<sequence>MLNIALQALKQGARVHDDRPQPEEVRPEHNRPHGHAATAIKITMTSLTVASNATDIAGAVGTIASVVVGAAAIYWAYRANVPRRKAEYSVEITPLLKSTVSDVTVYRGQQRLAHPHTMTLTLINVGHGEFEASHFNDRPVEFALGSRIVAKLAEETGGNRRVPPADFNDDTFYVRPHVIHRGQKITYKLLLDGPHPAVTPRHSLSGDLHPAPWPTRLVKRWLVGAFLLIICVGALATWAEANAEAEARSAIEEAVRDAYGRGRHDGQQLCRRLPDHCTSNPEPDAVGRLPTGVGSSR</sequence>